<feature type="active site" description="Cysteine sulfenic acid (-SOH) intermediate" evidence="6">
    <location>
        <position position="60"/>
    </location>
</feature>
<comment type="function">
    <text evidence="6">Thiol-specific peroxidase that catalyzes the reduction of hydrogen peroxide and organic hydroperoxides to water and alcohols, respectively. Plays a role in cell protection against oxidative stress by detoxifying peroxides.</text>
</comment>
<keyword evidence="9" id="KW-1185">Reference proteome</keyword>
<evidence type="ECO:0000313" key="8">
    <source>
        <dbReference type="EMBL" id="AMD87231.1"/>
    </source>
</evidence>
<keyword evidence="3 6" id="KW-0560">Oxidoreductase</keyword>
<dbReference type="GO" id="GO:0008379">
    <property type="term" value="F:thioredoxin peroxidase activity"/>
    <property type="evidence" value="ECO:0007669"/>
    <property type="project" value="UniProtKB-UniRule"/>
</dbReference>
<name>A0A109W2J5_ACTRD</name>
<dbReference type="AlphaFoldDB" id="A0A109W2J5"/>
<comment type="miscellaneous">
    <text evidence="6">The active site is a conserved redox-active cysteine residue, the peroxidatic cysteine (C(P)), which makes the nucleophilic attack on the peroxide substrate. The peroxide oxidizes the C(P)-SH to cysteine sulfenic acid (C(P)-SOH), which then reacts with another cysteine residue, the resolving cysteine (C(R)), to form a disulfide bridge. The disulfide is subsequently reduced by an appropriate electron donor to complete the catalytic cycle. In this atypical 2-Cys peroxiredoxin, C(R) is present in the same subunit to form an intramolecular disulfide. The disulfide is subsequently reduced by thioredoxin.</text>
</comment>
<dbReference type="InterPro" id="IPR013766">
    <property type="entry name" value="Thioredoxin_domain"/>
</dbReference>
<evidence type="ECO:0000256" key="4">
    <source>
        <dbReference type="ARBA" id="ARBA00023157"/>
    </source>
</evidence>
<dbReference type="NCBIfam" id="NF001808">
    <property type="entry name" value="PRK00522.1"/>
    <property type="match status" value="1"/>
</dbReference>
<reference evidence="9" key="1">
    <citation type="submission" date="2016-02" db="EMBL/GenBank/DDBJ databases">
        <authorList>
            <person name="Holder M.E."/>
            <person name="Ajami N.J."/>
            <person name="Petrosino J.F."/>
        </authorList>
    </citation>
    <scope>NUCLEOTIDE SEQUENCE [LARGE SCALE GENOMIC DNA]</scope>
    <source>
        <strain evidence="9">CCUG 36733</strain>
    </source>
</reference>
<evidence type="ECO:0000313" key="9">
    <source>
        <dbReference type="Proteomes" id="UP000065220"/>
    </source>
</evidence>
<dbReference type="SUPFAM" id="SSF52833">
    <property type="entry name" value="Thioredoxin-like"/>
    <property type="match status" value="1"/>
</dbReference>
<dbReference type="PANTHER" id="PTHR43110">
    <property type="entry name" value="THIOL PEROXIDASE"/>
    <property type="match status" value="1"/>
</dbReference>
<sequence>MASITFQGNPVQTVGELPEVGSQAPAFDLVAGDLSAVTSDSLAGRRLVISIYPSVDTGVCAAALREFNQRAADLENTTVVSVSKDLPFAAARFCAAEGIDNVETVSAFRSSFGEDYGVTMTDGPLAGLLSRAVVVTDENGKVVYTQQVSEVAEEPDYDAALAALA</sequence>
<dbReference type="InterPro" id="IPR002065">
    <property type="entry name" value="TPX"/>
</dbReference>
<protein>
    <recommendedName>
        <fullName evidence="6">Thiol peroxidase</fullName>
        <shortName evidence="6">Tpx</shortName>
        <ecNumber evidence="6">1.11.1.24</ecNumber>
    </recommendedName>
    <alternativeName>
        <fullName evidence="6">Peroxiredoxin tpx</fullName>
        <shortName evidence="6">Prx</shortName>
    </alternativeName>
    <alternativeName>
        <fullName evidence="6">Thioredoxin peroxidase</fullName>
    </alternativeName>
    <alternativeName>
        <fullName evidence="6">Thioredoxin-dependent peroxiredoxin</fullName>
    </alternativeName>
</protein>
<dbReference type="HAMAP" id="MF_00269">
    <property type="entry name" value="Tpx"/>
    <property type="match status" value="1"/>
</dbReference>
<comment type="subunit">
    <text evidence="6">Homodimer.</text>
</comment>
<dbReference type="InterPro" id="IPR013740">
    <property type="entry name" value="Redoxin"/>
</dbReference>
<evidence type="ECO:0000256" key="5">
    <source>
        <dbReference type="ARBA" id="ARBA00023284"/>
    </source>
</evidence>
<dbReference type="EC" id="1.11.1.24" evidence="6"/>
<evidence type="ECO:0000256" key="6">
    <source>
        <dbReference type="HAMAP-Rule" id="MF_00269"/>
    </source>
</evidence>
<proteinExistence type="inferred from homology"/>
<dbReference type="STRING" id="111015.AXF14_06075"/>
<dbReference type="InterPro" id="IPR050455">
    <property type="entry name" value="Tpx_Peroxidase_subfamily"/>
</dbReference>
<keyword evidence="1 6" id="KW-0575">Peroxidase</keyword>
<dbReference type="PROSITE" id="PS01265">
    <property type="entry name" value="TPX"/>
    <property type="match status" value="1"/>
</dbReference>
<organism evidence="8 9">
    <name type="scientific">Actinomyces radicidentis</name>
    <dbReference type="NCBI Taxonomy" id="111015"/>
    <lineage>
        <taxon>Bacteria</taxon>
        <taxon>Bacillati</taxon>
        <taxon>Actinomycetota</taxon>
        <taxon>Actinomycetes</taxon>
        <taxon>Actinomycetales</taxon>
        <taxon>Actinomycetaceae</taxon>
        <taxon>Actinomyces</taxon>
    </lineage>
</organism>
<keyword evidence="4 6" id="KW-1015">Disulfide bond</keyword>
<dbReference type="Proteomes" id="UP000065220">
    <property type="component" value="Chromosome"/>
</dbReference>
<dbReference type="PANTHER" id="PTHR43110:SF1">
    <property type="entry name" value="THIOL PEROXIDASE"/>
    <property type="match status" value="1"/>
</dbReference>
<evidence type="ECO:0000256" key="3">
    <source>
        <dbReference type="ARBA" id="ARBA00023002"/>
    </source>
</evidence>
<evidence type="ECO:0000259" key="7">
    <source>
        <dbReference type="PROSITE" id="PS51352"/>
    </source>
</evidence>
<dbReference type="Pfam" id="PF08534">
    <property type="entry name" value="Redoxin"/>
    <property type="match status" value="1"/>
</dbReference>
<dbReference type="OrthoDB" id="9781543at2"/>
<dbReference type="PROSITE" id="PS51352">
    <property type="entry name" value="THIOREDOXIN_2"/>
    <property type="match status" value="1"/>
</dbReference>
<accession>A0A109W2J5</accession>
<comment type="similarity">
    <text evidence="6">Belongs to the peroxiredoxin family. Tpx subfamily.</text>
</comment>
<dbReference type="RefSeq" id="WP_067941687.1">
    <property type="nucleotide sequence ID" value="NZ_CAUHMM010000063.1"/>
</dbReference>
<keyword evidence="2 6" id="KW-0049">Antioxidant</keyword>
<evidence type="ECO:0000256" key="1">
    <source>
        <dbReference type="ARBA" id="ARBA00022559"/>
    </source>
</evidence>
<dbReference type="CDD" id="cd03014">
    <property type="entry name" value="PRX_Atyp2cys"/>
    <property type="match status" value="1"/>
</dbReference>
<evidence type="ECO:0000256" key="2">
    <source>
        <dbReference type="ARBA" id="ARBA00022862"/>
    </source>
</evidence>
<dbReference type="InterPro" id="IPR018219">
    <property type="entry name" value="Tpx_CS"/>
</dbReference>
<keyword evidence="5 6" id="KW-0676">Redox-active center</keyword>
<feature type="disulfide bond" description="Redox-active" evidence="6">
    <location>
        <begin position="60"/>
        <end position="94"/>
    </location>
</feature>
<gene>
    <name evidence="6 8" type="primary">tpx</name>
    <name evidence="8" type="ORF">AXF14_06075</name>
</gene>
<dbReference type="EMBL" id="CP014228">
    <property type="protein sequence ID" value="AMD87231.1"/>
    <property type="molecule type" value="Genomic_DNA"/>
</dbReference>
<dbReference type="InterPro" id="IPR036249">
    <property type="entry name" value="Thioredoxin-like_sf"/>
</dbReference>
<comment type="catalytic activity">
    <reaction evidence="6">
        <text>a hydroperoxide + [thioredoxin]-dithiol = an alcohol + [thioredoxin]-disulfide + H2O</text>
        <dbReference type="Rhea" id="RHEA:62620"/>
        <dbReference type="Rhea" id="RHEA-COMP:10698"/>
        <dbReference type="Rhea" id="RHEA-COMP:10700"/>
        <dbReference type="ChEBI" id="CHEBI:15377"/>
        <dbReference type="ChEBI" id="CHEBI:29950"/>
        <dbReference type="ChEBI" id="CHEBI:30879"/>
        <dbReference type="ChEBI" id="CHEBI:35924"/>
        <dbReference type="ChEBI" id="CHEBI:50058"/>
        <dbReference type="EC" id="1.11.1.24"/>
    </reaction>
</comment>
<feature type="domain" description="Thioredoxin" evidence="7">
    <location>
        <begin position="18"/>
        <end position="165"/>
    </location>
</feature>
<dbReference type="Gene3D" id="3.40.30.10">
    <property type="entry name" value="Glutaredoxin"/>
    <property type="match status" value="1"/>
</dbReference>
<dbReference type="KEGG" id="ard:AXF14_06075"/>